<sequence length="726" mass="78556">MKRSRPPRTLTAAAAIGAAIVLTVPTAINALAYTPSPGVVMTPDSVDTCNKFPCVLYPKSTQLPSGRIVLAFEDSRGAVDGQDIPIWKSDDNGDTWQELSEVGSPADLSNDPAYDKYISNWTNPYLYVMPETVGDLVEGTLLLSSVVSGDDEWYNEQKAKNPNWTPNGDGDRRDLAIALYSSTDEGQTWTFEDIIATGGWQGGSAGRIGSAISNANVNRQVDPVWEPHLAVHDGQLIAWYSDENDYSGYDPDTLVPELTPNNDTGKDSGNQILVHKTWDGTGWSEAVLDVAGVTHTVEDGDQSWTVIGGGRPGMITSAETTDGKWIQTFEYFGGGRNTRMKVCDDLLHCEPWDGSTWGEGPWETAPGIAGGSPVLLELPDGRIVYNDANDSAVVINESGLSTELAPPPYGPGTAHGWKNYNTPVAPGYSRNLQYVRDTGQLLIIQASWTAPGTASPIRFGHVDIGHSAGAYYTLQNRKTGEVLSTAQDNTQDFQFYPRYNAYQPDIITWSNNPDNDTQRWHVLPRSNGTFSFINKAGGRAVSLNGGTASQGNKLVQWVHKDGSDQQWNLIPTDDGYFKVQTSANSDLYASGYWPGGNVDAYEALGGTDAYATDWQILPDVTEGFHQPVTAGVNTIKAGRTVPLKFTFADVTNADLVSLSATKSNCAGGPTADSVLVANPGTQLRFDWYAGQFIFNWKTQKADAGKCYVVTATTHDGDVLNAEFVLN</sequence>
<dbReference type="CDD" id="cd00161">
    <property type="entry name" value="beta-trefoil_Ricin-like"/>
    <property type="match status" value="1"/>
</dbReference>
<dbReference type="Proteomes" id="UP001501521">
    <property type="component" value="Unassembled WGS sequence"/>
</dbReference>
<dbReference type="Pfam" id="PF14200">
    <property type="entry name" value="RicinB_lectin_2"/>
    <property type="match status" value="1"/>
</dbReference>
<protein>
    <recommendedName>
        <fullName evidence="1">Ricin B lectin domain-containing protein</fullName>
    </recommendedName>
</protein>
<reference evidence="3" key="1">
    <citation type="journal article" date="2019" name="Int. J. Syst. Evol. Microbiol.">
        <title>The Global Catalogue of Microorganisms (GCM) 10K type strain sequencing project: providing services to taxonomists for standard genome sequencing and annotation.</title>
        <authorList>
            <consortium name="The Broad Institute Genomics Platform"/>
            <consortium name="The Broad Institute Genome Sequencing Center for Infectious Disease"/>
            <person name="Wu L."/>
            <person name="Ma J."/>
        </authorList>
    </citation>
    <scope>NUCLEOTIDE SEQUENCE [LARGE SCALE GENOMIC DNA]</scope>
    <source>
        <strain evidence="3">JCM 19125</strain>
    </source>
</reference>
<dbReference type="SUPFAM" id="SSF50370">
    <property type="entry name" value="Ricin B-like lectins"/>
    <property type="match status" value="1"/>
</dbReference>
<dbReference type="PANTHER" id="PTHR38792:SF3">
    <property type="entry name" value="BNR_ASP-BOX REPEAT DOMAIN PROTEIN (AFU_ORTHOLOGUE AFUA_7G06430)-RELATED"/>
    <property type="match status" value="1"/>
</dbReference>
<gene>
    <name evidence="2" type="ORF">GCM10025789_26920</name>
</gene>
<organism evidence="2 3">
    <name type="scientific">Tessaracoccus lubricantis</name>
    <dbReference type="NCBI Taxonomy" id="545543"/>
    <lineage>
        <taxon>Bacteria</taxon>
        <taxon>Bacillati</taxon>
        <taxon>Actinomycetota</taxon>
        <taxon>Actinomycetes</taxon>
        <taxon>Propionibacteriales</taxon>
        <taxon>Propionibacteriaceae</taxon>
        <taxon>Tessaracoccus</taxon>
    </lineage>
</organism>
<dbReference type="InterPro" id="IPR036278">
    <property type="entry name" value="Sialidase_sf"/>
</dbReference>
<evidence type="ECO:0000313" key="2">
    <source>
        <dbReference type="EMBL" id="GAA4906148.1"/>
    </source>
</evidence>
<dbReference type="Gene3D" id="2.120.10.10">
    <property type="match status" value="1"/>
</dbReference>
<dbReference type="Gene3D" id="2.80.10.50">
    <property type="match status" value="1"/>
</dbReference>
<dbReference type="RefSeq" id="WP_345583742.1">
    <property type="nucleotide sequence ID" value="NZ_BAABLV010000040.1"/>
</dbReference>
<feature type="domain" description="Ricin B lectin" evidence="1">
    <location>
        <begin position="517"/>
        <end position="588"/>
    </location>
</feature>
<dbReference type="CDD" id="cd15482">
    <property type="entry name" value="Sialidase_non-viral"/>
    <property type="match status" value="1"/>
</dbReference>
<accession>A0ABP9FK20</accession>
<comment type="caution">
    <text evidence="2">The sequence shown here is derived from an EMBL/GenBank/DDBJ whole genome shotgun (WGS) entry which is preliminary data.</text>
</comment>
<proteinExistence type="predicted"/>
<dbReference type="SUPFAM" id="SSF50939">
    <property type="entry name" value="Sialidases"/>
    <property type="match status" value="1"/>
</dbReference>
<dbReference type="PANTHER" id="PTHR38792">
    <property type="entry name" value="BNR/ASP-BOX REPEAT DOMAIN PROTEIN (AFU_ORTHOLOGUE AFUA_7G06430)-RELATED"/>
    <property type="match status" value="1"/>
</dbReference>
<keyword evidence="3" id="KW-1185">Reference proteome</keyword>
<dbReference type="InterPro" id="IPR035992">
    <property type="entry name" value="Ricin_B-like_lectins"/>
</dbReference>
<evidence type="ECO:0000259" key="1">
    <source>
        <dbReference type="Pfam" id="PF14200"/>
    </source>
</evidence>
<dbReference type="NCBIfam" id="NF038114">
    <property type="entry name" value="rightmost"/>
    <property type="match status" value="1"/>
</dbReference>
<dbReference type="InterPro" id="IPR000772">
    <property type="entry name" value="Ricin_B_lectin"/>
</dbReference>
<evidence type="ECO:0000313" key="3">
    <source>
        <dbReference type="Proteomes" id="UP001501521"/>
    </source>
</evidence>
<dbReference type="EMBL" id="BAABLV010000040">
    <property type="protein sequence ID" value="GAA4906148.1"/>
    <property type="molecule type" value="Genomic_DNA"/>
</dbReference>
<name>A0ABP9FK20_9ACTN</name>